<proteinExistence type="predicted"/>
<reference evidence="1 2" key="1">
    <citation type="submission" date="2014-03" db="EMBL/GenBank/DDBJ databases">
        <title>Draft Genome Sequences of Four Burkholderia Strains.</title>
        <authorList>
            <person name="Liu X.Y."/>
            <person name="Li C.X."/>
            <person name="Xu J.H."/>
        </authorList>
    </citation>
    <scope>NUCLEOTIDE SEQUENCE [LARGE SCALE GENOMIC DNA]</scope>
    <source>
        <strain evidence="1 2">OP-1</strain>
    </source>
</reference>
<protein>
    <submittedName>
        <fullName evidence="1">Uncharacterized protein</fullName>
    </submittedName>
</protein>
<dbReference type="RefSeq" id="WP_008341938.1">
    <property type="nucleotide sequence ID" value="NZ_CADFFU010000017.1"/>
</dbReference>
<name>A0A656QFY7_9BURK</name>
<dbReference type="EMBL" id="JFHD01000020">
    <property type="protein sequence ID" value="KDR28111.1"/>
    <property type="molecule type" value="Genomic_DNA"/>
</dbReference>
<dbReference type="Proteomes" id="UP000027451">
    <property type="component" value="Unassembled WGS sequence"/>
</dbReference>
<sequence>MWSTSCPISSSVSNSDYLREHARRLLRHARDGDTSASMPVLRRLLATNVTRAERLADLHAMRDDLQLKHLLSMLAVELGYPGWDACKSHIDEQPDAAIDRYRLDAGAFNDYEKNWFANESEAREWQRAHGGYIVRYGEQAVAILKRE</sequence>
<comment type="caution">
    <text evidence="1">The sequence shown here is derived from an EMBL/GenBank/DDBJ whole genome shotgun (WGS) entry which is preliminary data.</text>
</comment>
<organism evidence="1 2">
    <name type="scientific">Caballeronia zhejiangensis</name>
    <dbReference type="NCBI Taxonomy" id="871203"/>
    <lineage>
        <taxon>Bacteria</taxon>
        <taxon>Pseudomonadati</taxon>
        <taxon>Pseudomonadota</taxon>
        <taxon>Betaproteobacteria</taxon>
        <taxon>Burkholderiales</taxon>
        <taxon>Burkholderiaceae</taxon>
        <taxon>Caballeronia</taxon>
    </lineage>
</organism>
<evidence type="ECO:0000313" key="1">
    <source>
        <dbReference type="EMBL" id="KDR28111.1"/>
    </source>
</evidence>
<keyword evidence="2" id="KW-1185">Reference proteome</keyword>
<accession>A0A656QFY7</accession>
<gene>
    <name evidence="1" type="ORF">BG60_14695</name>
</gene>
<evidence type="ECO:0000313" key="2">
    <source>
        <dbReference type="Proteomes" id="UP000027451"/>
    </source>
</evidence>
<dbReference type="AlphaFoldDB" id="A0A656QFY7"/>